<dbReference type="GO" id="GO:0005840">
    <property type="term" value="C:ribosome"/>
    <property type="evidence" value="ECO:0007669"/>
    <property type="project" value="UniProtKB-KW"/>
</dbReference>
<dbReference type="GO" id="GO:0019843">
    <property type="term" value="F:rRNA binding"/>
    <property type="evidence" value="ECO:0007669"/>
    <property type="project" value="UniProtKB-UniRule"/>
</dbReference>
<evidence type="ECO:0000256" key="8">
    <source>
        <dbReference type="SAM" id="MobiDB-lite"/>
    </source>
</evidence>
<keyword evidence="5 6" id="KW-0687">Ribonucleoprotein</keyword>
<comment type="similarity">
    <text evidence="1 6 7">Belongs to the bacterial ribosomal protein bL21 family.</text>
</comment>
<gene>
    <name evidence="6" type="primary">rplU</name>
    <name evidence="9" type="ORF">EDC14_101911</name>
</gene>
<dbReference type="PANTHER" id="PTHR21349:SF0">
    <property type="entry name" value="LARGE RIBOSOMAL SUBUNIT PROTEIN BL21M"/>
    <property type="match status" value="1"/>
</dbReference>
<evidence type="ECO:0000256" key="5">
    <source>
        <dbReference type="ARBA" id="ARBA00023274"/>
    </source>
</evidence>
<evidence type="ECO:0000256" key="2">
    <source>
        <dbReference type="ARBA" id="ARBA00022730"/>
    </source>
</evidence>
<dbReference type="EMBL" id="SLUN01000019">
    <property type="protein sequence ID" value="TCL64206.1"/>
    <property type="molecule type" value="Genomic_DNA"/>
</dbReference>
<dbReference type="RefSeq" id="WP_132015154.1">
    <property type="nucleotide sequence ID" value="NZ_SLUN01000019.1"/>
</dbReference>
<evidence type="ECO:0000256" key="3">
    <source>
        <dbReference type="ARBA" id="ARBA00022884"/>
    </source>
</evidence>
<dbReference type="InterPro" id="IPR018258">
    <property type="entry name" value="Ribosomal_bL21_CS"/>
</dbReference>
<sequence length="148" mass="16182">MYAVIECGGKQYRVQEGDLVRVEKLPSEVGSNLTIDKVLLIGGEQTIIGNPFVEGARVVATVLNQDKSKKVLVFRYKAKKNIRVRYGHRQPFTAILVQKILKAGETDTVSEQPVKAAKKAKAEQAATQETGAAKPKTTRTKKATTTKA</sequence>
<feature type="compositionally biased region" description="Low complexity" evidence="8">
    <location>
        <begin position="123"/>
        <end position="135"/>
    </location>
</feature>
<feature type="compositionally biased region" description="Basic residues" evidence="8">
    <location>
        <begin position="136"/>
        <end position="148"/>
    </location>
</feature>
<evidence type="ECO:0000256" key="6">
    <source>
        <dbReference type="HAMAP-Rule" id="MF_01363"/>
    </source>
</evidence>
<dbReference type="SUPFAM" id="SSF141091">
    <property type="entry name" value="L21p-like"/>
    <property type="match status" value="1"/>
</dbReference>
<evidence type="ECO:0000313" key="9">
    <source>
        <dbReference type="EMBL" id="TCL64206.1"/>
    </source>
</evidence>
<reference evidence="9 10" key="1">
    <citation type="submission" date="2019-03" db="EMBL/GenBank/DDBJ databases">
        <title>Genomic Encyclopedia of Type Strains, Phase IV (KMG-IV): sequencing the most valuable type-strain genomes for metagenomic binning, comparative biology and taxonomic classification.</title>
        <authorList>
            <person name="Goeker M."/>
        </authorList>
    </citation>
    <scope>NUCLEOTIDE SEQUENCE [LARGE SCALE GENOMIC DNA]</scope>
    <source>
        <strain evidence="9 10">LX-B</strain>
    </source>
</reference>
<organism evidence="9 10">
    <name type="scientific">Hydrogenispora ethanolica</name>
    <dbReference type="NCBI Taxonomy" id="1082276"/>
    <lineage>
        <taxon>Bacteria</taxon>
        <taxon>Bacillati</taxon>
        <taxon>Bacillota</taxon>
        <taxon>Hydrogenispora</taxon>
    </lineage>
</organism>
<keyword evidence="2 6" id="KW-0699">rRNA-binding</keyword>
<keyword evidence="10" id="KW-1185">Reference proteome</keyword>
<dbReference type="InterPro" id="IPR028909">
    <property type="entry name" value="bL21-like"/>
</dbReference>
<dbReference type="GO" id="GO:0005737">
    <property type="term" value="C:cytoplasm"/>
    <property type="evidence" value="ECO:0007669"/>
    <property type="project" value="UniProtKB-ARBA"/>
</dbReference>
<proteinExistence type="inferred from homology"/>
<evidence type="ECO:0000256" key="4">
    <source>
        <dbReference type="ARBA" id="ARBA00022980"/>
    </source>
</evidence>
<dbReference type="AlphaFoldDB" id="A0A4R1REB6"/>
<dbReference type="InterPro" id="IPR001787">
    <property type="entry name" value="Ribosomal_bL21"/>
</dbReference>
<accession>A0A4R1REB6</accession>
<dbReference type="GO" id="GO:0003735">
    <property type="term" value="F:structural constituent of ribosome"/>
    <property type="evidence" value="ECO:0007669"/>
    <property type="project" value="InterPro"/>
</dbReference>
<dbReference type="OrthoDB" id="9813334at2"/>
<dbReference type="GO" id="GO:0006412">
    <property type="term" value="P:translation"/>
    <property type="evidence" value="ECO:0007669"/>
    <property type="project" value="UniProtKB-UniRule"/>
</dbReference>
<comment type="function">
    <text evidence="6 7">This protein binds to 23S rRNA in the presence of protein L20.</text>
</comment>
<dbReference type="HAMAP" id="MF_01363">
    <property type="entry name" value="Ribosomal_bL21"/>
    <property type="match status" value="1"/>
</dbReference>
<dbReference type="GO" id="GO:1990904">
    <property type="term" value="C:ribonucleoprotein complex"/>
    <property type="evidence" value="ECO:0007669"/>
    <property type="project" value="UniProtKB-KW"/>
</dbReference>
<name>A0A4R1REB6_HYDET</name>
<dbReference type="PANTHER" id="PTHR21349">
    <property type="entry name" value="50S RIBOSOMAL PROTEIN L21"/>
    <property type="match status" value="1"/>
</dbReference>
<dbReference type="InterPro" id="IPR036164">
    <property type="entry name" value="bL21-like_sf"/>
</dbReference>
<dbReference type="Proteomes" id="UP000295008">
    <property type="component" value="Unassembled WGS sequence"/>
</dbReference>
<evidence type="ECO:0000256" key="1">
    <source>
        <dbReference type="ARBA" id="ARBA00008563"/>
    </source>
</evidence>
<keyword evidence="4 6" id="KW-0689">Ribosomal protein</keyword>
<keyword evidence="3 6" id="KW-0694">RNA-binding</keyword>
<feature type="region of interest" description="Disordered" evidence="8">
    <location>
        <begin position="109"/>
        <end position="148"/>
    </location>
</feature>
<dbReference type="Pfam" id="PF00829">
    <property type="entry name" value="Ribosomal_L21p"/>
    <property type="match status" value="1"/>
</dbReference>
<comment type="caution">
    <text evidence="9">The sequence shown here is derived from an EMBL/GenBank/DDBJ whole genome shotgun (WGS) entry which is preliminary data.</text>
</comment>
<dbReference type="PROSITE" id="PS01169">
    <property type="entry name" value="RIBOSOMAL_L21"/>
    <property type="match status" value="1"/>
</dbReference>
<protein>
    <recommendedName>
        <fullName evidence="6">Large ribosomal subunit protein bL21</fullName>
    </recommendedName>
</protein>
<evidence type="ECO:0000256" key="7">
    <source>
        <dbReference type="RuleBase" id="RU000562"/>
    </source>
</evidence>
<evidence type="ECO:0000313" key="10">
    <source>
        <dbReference type="Proteomes" id="UP000295008"/>
    </source>
</evidence>
<dbReference type="NCBIfam" id="TIGR00061">
    <property type="entry name" value="L21"/>
    <property type="match status" value="1"/>
</dbReference>
<comment type="subunit">
    <text evidence="6">Part of the 50S ribosomal subunit. Contacts protein L20.</text>
</comment>